<dbReference type="PROSITE" id="PS51873">
    <property type="entry name" value="TRIAD"/>
    <property type="match status" value="1"/>
</dbReference>
<proteinExistence type="inferred from homology"/>
<dbReference type="PROSITE" id="PS50089">
    <property type="entry name" value="ZF_RING_2"/>
    <property type="match status" value="1"/>
</dbReference>
<keyword evidence="9" id="KW-0833">Ubl conjugation pathway</keyword>
<dbReference type="OMA" id="PYAYYMD"/>
<evidence type="ECO:0000256" key="4">
    <source>
        <dbReference type="ARBA" id="ARBA00012251"/>
    </source>
</evidence>
<dbReference type="Pfam" id="PF26000">
    <property type="entry name" value="UBA_ARIH2_N"/>
    <property type="match status" value="1"/>
</dbReference>
<evidence type="ECO:0000256" key="8">
    <source>
        <dbReference type="ARBA" id="ARBA00022771"/>
    </source>
</evidence>
<dbReference type="GO" id="GO:0005634">
    <property type="term" value="C:nucleus"/>
    <property type="evidence" value="ECO:0007669"/>
    <property type="project" value="UniProtKB-SubCell"/>
</dbReference>
<evidence type="ECO:0000256" key="3">
    <source>
        <dbReference type="ARBA" id="ARBA00005884"/>
    </source>
</evidence>
<dbReference type="InterPro" id="IPR045840">
    <property type="entry name" value="Ariadne"/>
</dbReference>
<keyword evidence="15" id="KW-1185">Reference proteome</keyword>
<dbReference type="WBParaSite" id="HCON_00129610-00001">
    <property type="protein sequence ID" value="HCON_00129610-00001"/>
    <property type="gene ID" value="HCON_00129610"/>
</dbReference>
<dbReference type="CDD" id="cd20360">
    <property type="entry name" value="Rcat_RBR_TRIAD1"/>
    <property type="match status" value="1"/>
</dbReference>
<keyword evidence="11" id="KW-0539">Nucleus</keyword>
<dbReference type="InterPro" id="IPR047555">
    <property type="entry name" value="BRcat_RBR_TRIAD1"/>
</dbReference>
<evidence type="ECO:0000256" key="6">
    <source>
        <dbReference type="ARBA" id="ARBA00022723"/>
    </source>
</evidence>
<dbReference type="SMART" id="SM00647">
    <property type="entry name" value="IBR"/>
    <property type="match status" value="2"/>
</dbReference>
<evidence type="ECO:0000256" key="2">
    <source>
        <dbReference type="ARBA" id="ARBA00004123"/>
    </source>
</evidence>
<dbReference type="OrthoDB" id="10009520at2759"/>
<dbReference type="AlphaFoldDB" id="A0A7I4YSS0"/>
<evidence type="ECO:0000313" key="15">
    <source>
        <dbReference type="Proteomes" id="UP000025227"/>
    </source>
</evidence>
<dbReference type="InterPro" id="IPR044066">
    <property type="entry name" value="TRIAD_supradom"/>
</dbReference>
<dbReference type="InterPro" id="IPR002867">
    <property type="entry name" value="IBR_dom"/>
</dbReference>
<dbReference type="GO" id="GO:0008270">
    <property type="term" value="F:zinc ion binding"/>
    <property type="evidence" value="ECO:0007669"/>
    <property type="project" value="UniProtKB-KW"/>
</dbReference>
<dbReference type="InterPro" id="IPR001841">
    <property type="entry name" value="Znf_RING"/>
</dbReference>
<dbReference type="Pfam" id="PF01485">
    <property type="entry name" value="IBR"/>
    <property type="match status" value="1"/>
</dbReference>
<dbReference type="InterPro" id="IPR047556">
    <property type="entry name" value="Rcat_RBR_TRIAD1"/>
</dbReference>
<keyword evidence="8 12" id="KW-0863">Zinc-finger</keyword>
<dbReference type="Proteomes" id="UP000025227">
    <property type="component" value="Unplaced"/>
</dbReference>
<keyword evidence="6" id="KW-0479">Metal-binding</keyword>
<protein>
    <recommendedName>
        <fullName evidence="4">RBR-type E3 ubiquitin transferase</fullName>
        <ecNumber evidence="4">2.3.2.31</ecNumber>
    </recommendedName>
</protein>
<reference evidence="16" key="1">
    <citation type="submission" date="2020-12" db="UniProtKB">
        <authorList>
            <consortium name="WormBaseParasite"/>
        </authorList>
    </citation>
    <scope>IDENTIFICATION</scope>
    <source>
        <strain evidence="16">MHco3</strain>
    </source>
</reference>
<dbReference type="InterPro" id="IPR031127">
    <property type="entry name" value="E3_UB_ligase_RBR"/>
</dbReference>
<dbReference type="Pfam" id="PF22191">
    <property type="entry name" value="IBR_1"/>
    <property type="match status" value="1"/>
</dbReference>
<organism evidence="15 16">
    <name type="scientific">Haemonchus contortus</name>
    <name type="common">Barber pole worm</name>
    <dbReference type="NCBI Taxonomy" id="6289"/>
    <lineage>
        <taxon>Eukaryota</taxon>
        <taxon>Metazoa</taxon>
        <taxon>Ecdysozoa</taxon>
        <taxon>Nematoda</taxon>
        <taxon>Chromadorea</taxon>
        <taxon>Rhabditida</taxon>
        <taxon>Rhabditina</taxon>
        <taxon>Rhabditomorpha</taxon>
        <taxon>Strongyloidea</taxon>
        <taxon>Trichostrongylidae</taxon>
        <taxon>Haemonchus</taxon>
    </lineage>
</organism>
<evidence type="ECO:0000256" key="1">
    <source>
        <dbReference type="ARBA" id="ARBA00001798"/>
    </source>
</evidence>
<dbReference type="FunFam" id="3.30.40.10:FF:000019">
    <property type="entry name" value="RBR-type E3 ubiquitin transferase"/>
    <property type="match status" value="1"/>
</dbReference>
<dbReference type="EC" id="2.3.2.31" evidence="4"/>
<name>A0A7I4YSS0_HAECO</name>
<evidence type="ECO:0000256" key="7">
    <source>
        <dbReference type="ARBA" id="ARBA00022737"/>
    </source>
</evidence>
<dbReference type="SUPFAM" id="SSF57850">
    <property type="entry name" value="RING/U-box"/>
    <property type="match status" value="3"/>
</dbReference>
<evidence type="ECO:0000259" key="13">
    <source>
        <dbReference type="PROSITE" id="PS50089"/>
    </source>
</evidence>
<dbReference type="PANTHER" id="PTHR11685">
    <property type="entry name" value="RBR FAMILY RING FINGER AND IBR DOMAIN-CONTAINING"/>
    <property type="match status" value="1"/>
</dbReference>
<evidence type="ECO:0000256" key="10">
    <source>
        <dbReference type="ARBA" id="ARBA00022833"/>
    </source>
</evidence>
<keyword evidence="7" id="KW-0677">Repeat</keyword>
<feature type="domain" description="RING-type" evidence="13">
    <location>
        <begin position="154"/>
        <end position="204"/>
    </location>
</feature>
<accession>A0A7I4YSS0</accession>
<keyword evidence="5" id="KW-0808">Transferase</keyword>
<evidence type="ECO:0000256" key="12">
    <source>
        <dbReference type="PROSITE-ProRule" id="PRU00175"/>
    </source>
</evidence>
<sequence length="506" mass="58059">ARGRVVCRSCGLQEEVFVVITYFFCHQSTVLPSTMDADDLYDSADDDIDDYYNDYDDDMNPDEELKKSESEDAEFECLNVFQVERVLNESVAALAEKEVISPTLARMLLHANEWDVNKVSSLLLTNGAATLRSSGILPPGAATVSRQSSALSYCAVCAEEGLLEMRALACGHAFCAMCWRLHIEAKISEGVASRLECMEPSCPLLCPSEFVLRILDKPQFRARYERFVFRDYVSSHPELKFCVGKDCQTVIRSKEKKPKRVTCSSCNTSFCVACGVDYHAPTSCETIKQWLLKCADDSETANYISAHTKDCPQCHSCIEKNGGCNHMQCAKCKHHFCWMCFGDWKTHGSEYYECSRYKENPSVAAEANHVKARRALEKYLHYYERFENHSKSLKLEQQFRDKIQRKIEAKVNDHDGTWIDWQYLHNAATLLTKCRYTLQYTYPFAYFMENGARKQLFEYQQAQLEKEVEELAWAVERADSTARGALEAHMHRAEHKRTSLLHDFFF</sequence>
<evidence type="ECO:0000256" key="11">
    <source>
        <dbReference type="ARBA" id="ARBA00023242"/>
    </source>
</evidence>
<evidence type="ECO:0000313" key="16">
    <source>
        <dbReference type="WBParaSite" id="HCON_00129610-00001"/>
    </source>
</evidence>
<evidence type="ECO:0000256" key="5">
    <source>
        <dbReference type="ARBA" id="ARBA00022679"/>
    </source>
</evidence>
<feature type="domain" description="RING-type" evidence="14">
    <location>
        <begin position="150"/>
        <end position="358"/>
    </location>
</feature>
<dbReference type="Gene3D" id="1.20.120.1750">
    <property type="match status" value="1"/>
</dbReference>
<dbReference type="CDD" id="cd20344">
    <property type="entry name" value="BRcat_RBR_TRIAD1"/>
    <property type="match status" value="1"/>
</dbReference>
<evidence type="ECO:0000259" key="14">
    <source>
        <dbReference type="PROSITE" id="PS51873"/>
    </source>
</evidence>
<evidence type="ECO:0000256" key="9">
    <source>
        <dbReference type="ARBA" id="ARBA00022786"/>
    </source>
</evidence>
<comment type="similarity">
    <text evidence="3">Belongs to the RBR family. Ariadne subfamily.</text>
</comment>
<dbReference type="GO" id="GO:0016567">
    <property type="term" value="P:protein ubiquitination"/>
    <property type="evidence" value="ECO:0007669"/>
    <property type="project" value="InterPro"/>
</dbReference>
<comment type="subcellular location">
    <subcellularLocation>
        <location evidence="2">Nucleus</location>
    </subcellularLocation>
</comment>
<comment type="catalytic activity">
    <reaction evidence="1">
        <text>[E2 ubiquitin-conjugating enzyme]-S-ubiquitinyl-L-cysteine + [acceptor protein]-L-lysine = [E2 ubiquitin-conjugating enzyme]-L-cysteine + [acceptor protein]-N(6)-ubiquitinyl-L-lysine.</text>
        <dbReference type="EC" id="2.3.2.31"/>
    </reaction>
</comment>
<dbReference type="InterPro" id="IPR013083">
    <property type="entry name" value="Znf_RING/FYVE/PHD"/>
</dbReference>
<keyword evidence="10" id="KW-0862">Zinc</keyword>
<dbReference type="Pfam" id="PF19422">
    <property type="entry name" value="Ariadne"/>
    <property type="match status" value="1"/>
</dbReference>
<dbReference type="GO" id="GO:0061630">
    <property type="term" value="F:ubiquitin protein ligase activity"/>
    <property type="evidence" value="ECO:0007669"/>
    <property type="project" value="UniProtKB-EC"/>
</dbReference>
<dbReference type="FunFam" id="1.20.120.1750:FF:000004">
    <property type="entry name" value="RBR-type E3 ubiquitin transferase"/>
    <property type="match status" value="1"/>
</dbReference>
<dbReference type="Gene3D" id="3.30.40.10">
    <property type="entry name" value="Zinc/RING finger domain, C3HC4 (zinc finger)"/>
    <property type="match status" value="1"/>
</dbReference>
<dbReference type="CDD" id="cd16773">
    <property type="entry name" value="RING-HC_RBR_TRIAD1"/>
    <property type="match status" value="1"/>
</dbReference>